<keyword evidence="4 7" id="KW-0812">Transmembrane</keyword>
<reference evidence="9" key="1">
    <citation type="journal article" date="2018" name="Genome Biol.">
        <title>SKESA: strategic k-mer extension for scrupulous assemblies.</title>
        <authorList>
            <person name="Souvorov A."/>
            <person name="Agarwala R."/>
            <person name="Lipman D.J."/>
        </authorList>
    </citation>
    <scope>NUCLEOTIDE SEQUENCE</scope>
    <source>
        <strain evidence="9">BCW_3452</strain>
    </source>
</reference>
<keyword evidence="3" id="KW-1003">Cell membrane</keyword>
<dbReference type="PANTHER" id="PTHR30558">
    <property type="entry name" value="EXBD MEMBRANE COMPONENT OF PMF-DRIVEN MACROMOLECULE IMPORT SYSTEM"/>
    <property type="match status" value="1"/>
</dbReference>
<accession>A0A8H9N1B1</accession>
<feature type="transmembrane region" description="Helical" evidence="8">
    <location>
        <begin position="12"/>
        <end position="32"/>
    </location>
</feature>
<organism evidence="9">
    <name type="scientific">Vibrio vulnificus</name>
    <dbReference type="NCBI Taxonomy" id="672"/>
    <lineage>
        <taxon>Bacteria</taxon>
        <taxon>Pseudomonadati</taxon>
        <taxon>Pseudomonadota</taxon>
        <taxon>Gammaproteobacteria</taxon>
        <taxon>Vibrionales</taxon>
        <taxon>Vibrionaceae</taxon>
        <taxon>Vibrio</taxon>
    </lineage>
</organism>
<gene>
    <name evidence="9" type="ORF">I7730_14385</name>
</gene>
<evidence type="ECO:0000256" key="7">
    <source>
        <dbReference type="RuleBase" id="RU003879"/>
    </source>
</evidence>
<evidence type="ECO:0000256" key="2">
    <source>
        <dbReference type="ARBA" id="ARBA00005811"/>
    </source>
</evidence>
<dbReference type="Pfam" id="PF02472">
    <property type="entry name" value="ExbD"/>
    <property type="match status" value="1"/>
</dbReference>
<dbReference type="PANTHER" id="PTHR30558:SF7">
    <property type="entry name" value="TOL-PAL SYSTEM PROTEIN TOLR"/>
    <property type="match status" value="1"/>
</dbReference>
<evidence type="ECO:0000256" key="6">
    <source>
        <dbReference type="ARBA" id="ARBA00023136"/>
    </source>
</evidence>
<keyword evidence="5 8" id="KW-1133">Transmembrane helix</keyword>
<evidence type="ECO:0000256" key="5">
    <source>
        <dbReference type="ARBA" id="ARBA00022989"/>
    </source>
</evidence>
<comment type="similarity">
    <text evidence="2 7">Belongs to the ExbD/TolR family.</text>
</comment>
<dbReference type="InterPro" id="IPR003400">
    <property type="entry name" value="ExbD"/>
</dbReference>
<sequence length="144" mass="15357">MRRKSGVKGDMNVVPFIDVMLVLLVALMLTPLSTTSSINVNLPKLGVIQESTETNVDNSKIIITVGEDGSLFLTAPAVGYLDKPHTFKDAGKLIASAKSTSPNLDVIVRADGDTKYQTVASVMNLAKNAGIENVNLATEEVQLK</sequence>
<dbReference type="GO" id="GO:0015031">
    <property type="term" value="P:protein transport"/>
    <property type="evidence" value="ECO:0007669"/>
    <property type="project" value="UniProtKB-KW"/>
</dbReference>
<name>A0A8H9N1B1_VIBVL</name>
<dbReference type="Proteomes" id="UP000863257">
    <property type="component" value="Unassembled WGS sequence"/>
</dbReference>
<reference evidence="9" key="2">
    <citation type="submission" date="2019-01" db="EMBL/GenBank/DDBJ databases">
        <authorList>
            <consortium name="NCBI Pathogen Detection Project"/>
        </authorList>
    </citation>
    <scope>NUCLEOTIDE SEQUENCE</scope>
    <source>
        <strain evidence="9">BCW_3452</strain>
    </source>
</reference>
<evidence type="ECO:0000256" key="3">
    <source>
        <dbReference type="ARBA" id="ARBA00022475"/>
    </source>
</evidence>
<comment type="subcellular location">
    <subcellularLocation>
        <location evidence="1">Cell membrane</location>
        <topology evidence="1">Single-pass membrane protein</topology>
    </subcellularLocation>
    <subcellularLocation>
        <location evidence="7">Cell membrane</location>
        <topology evidence="7">Single-pass type II membrane protein</topology>
    </subcellularLocation>
</comment>
<dbReference type="EMBL" id="DACRBY010000017">
    <property type="protein sequence ID" value="HAS8540975.1"/>
    <property type="molecule type" value="Genomic_DNA"/>
</dbReference>
<protein>
    <submittedName>
        <fullName evidence="9">Protein TolR</fullName>
    </submittedName>
</protein>
<keyword evidence="7" id="KW-0813">Transport</keyword>
<evidence type="ECO:0000256" key="8">
    <source>
        <dbReference type="SAM" id="Phobius"/>
    </source>
</evidence>
<dbReference type="Gene3D" id="3.30.420.270">
    <property type="match status" value="1"/>
</dbReference>
<dbReference type="AlphaFoldDB" id="A0A8H9N1B1"/>
<dbReference type="GO" id="GO:0005886">
    <property type="term" value="C:plasma membrane"/>
    <property type="evidence" value="ECO:0007669"/>
    <property type="project" value="UniProtKB-SubCell"/>
</dbReference>
<keyword evidence="7" id="KW-0653">Protein transport</keyword>
<proteinExistence type="inferred from homology"/>
<dbReference type="GO" id="GO:0022857">
    <property type="term" value="F:transmembrane transporter activity"/>
    <property type="evidence" value="ECO:0007669"/>
    <property type="project" value="InterPro"/>
</dbReference>
<comment type="caution">
    <text evidence="9">The sequence shown here is derived from an EMBL/GenBank/DDBJ whole genome shotgun (WGS) entry which is preliminary data.</text>
</comment>
<evidence type="ECO:0000256" key="1">
    <source>
        <dbReference type="ARBA" id="ARBA00004162"/>
    </source>
</evidence>
<evidence type="ECO:0000313" key="9">
    <source>
        <dbReference type="EMBL" id="HAS8540975.1"/>
    </source>
</evidence>
<evidence type="ECO:0000256" key="4">
    <source>
        <dbReference type="ARBA" id="ARBA00022692"/>
    </source>
</evidence>
<keyword evidence="6 8" id="KW-0472">Membrane</keyword>